<evidence type="ECO:0000313" key="5">
    <source>
        <dbReference type="Ensembl" id="ENSNMLP00000043778.1"/>
    </source>
</evidence>
<dbReference type="PROSITE" id="PS51720">
    <property type="entry name" value="G_AIG1"/>
    <property type="match status" value="1"/>
</dbReference>
<dbReference type="InterPro" id="IPR027417">
    <property type="entry name" value="P-loop_NTPase"/>
</dbReference>
<dbReference type="InterPro" id="IPR045058">
    <property type="entry name" value="GIMA/IAN/Toc"/>
</dbReference>
<keyword evidence="6" id="KW-1185">Reference proteome</keyword>
<evidence type="ECO:0000256" key="2">
    <source>
        <dbReference type="ARBA" id="ARBA00022741"/>
    </source>
</evidence>
<proteinExistence type="inferred from homology"/>
<evidence type="ECO:0000259" key="4">
    <source>
        <dbReference type="PROSITE" id="PS51720"/>
    </source>
</evidence>
<keyword evidence="2" id="KW-0547">Nucleotide-binding</keyword>
<dbReference type="PANTHER" id="PTHR10903:SF62">
    <property type="entry name" value="GTPASE IMAP FAMILY MEMBER 4-LIKE-RELATED"/>
    <property type="match status" value="1"/>
</dbReference>
<evidence type="ECO:0000256" key="3">
    <source>
        <dbReference type="ARBA" id="ARBA00023134"/>
    </source>
</evidence>
<dbReference type="PANTHER" id="PTHR10903">
    <property type="entry name" value="GTPASE, IMAP FAMILY MEMBER-RELATED"/>
    <property type="match status" value="1"/>
</dbReference>
<reference evidence="5" key="2">
    <citation type="submission" date="2025-09" db="UniProtKB">
        <authorList>
            <consortium name="Ensembl"/>
        </authorList>
    </citation>
    <scope>IDENTIFICATION</scope>
</reference>
<name>A0A8C6V4I6_9GOBI</name>
<dbReference type="Ensembl" id="ENSNMLT00000048590.1">
    <property type="protein sequence ID" value="ENSNMLP00000043778.1"/>
    <property type="gene ID" value="ENSNMLG00000026527.1"/>
</dbReference>
<sequence>CSPRKLARIVLLGKSGSGKSSLGNTILRDNHAFSVNHTPNSGTRVCHAVTRMIRQRSLTVVDTPGLFDTNAPNSSALSPEIMRCVEECAPGPHAFILVLKIENFTRQERDIVNLILQYFSDEALRYTIIVFTHGTTFKRA</sequence>
<keyword evidence="3" id="KW-0342">GTP-binding</keyword>
<dbReference type="Gene3D" id="3.40.50.300">
    <property type="entry name" value="P-loop containing nucleotide triphosphate hydrolases"/>
    <property type="match status" value="1"/>
</dbReference>
<accession>A0A8C6V4I6</accession>
<evidence type="ECO:0000313" key="6">
    <source>
        <dbReference type="Proteomes" id="UP000694523"/>
    </source>
</evidence>
<dbReference type="AlphaFoldDB" id="A0A8C6V4I6"/>
<evidence type="ECO:0000256" key="1">
    <source>
        <dbReference type="ARBA" id="ARBA00008535"/>
    </source>
</evidence>
<protein>
    <recommendedName>
        <fullName evidence="4">AIG1-type G domain-containing protein</fullName>
    </recommendedName>
</protein>
<organism evidence="5 6">
    <name type="scientific">Neogobius melanostomus</name>
    <name type="common">round goby</name>
    <dbReference type="NCBI Taxonomy" id="47308"/>
    <lineage>
        <taxon>Eukaryota</taxon>
        <taxon>Metazoa</taxon>
        <taxon>Chordata</taxon>
        <taxon>Craniata</taxon>
        <taxon>Vertebrata</taxon>
        <taxon>Euteleostomi</taxon>
        <taxon>Actinopterygii</taxon>
        <taxon>Neopterygii</taxon>
        <taxon>Teleostei</taxon>
        <taxon>Neoteleostei</taxon>
        <taxon>Acanthomorphata</taxon>
        <taxon>Gobiaria</taxon>
        <taxon>Gobiiformes</taxon>
        <taxon>Gobioidei</taxon>
        <taxon>Gobiidae</taxon>
        <taxon>Benthophilinae</taxon>
        <taxon>Neogobiini</taxon>
        <taxon>Neogobius</taxon>
    </lineage>
</organism>
<dbReference type="GO" id="GO:0005525">
    <property type="term" value="F:GTP binding"/>
    <property type="evidence" value="ECO:0007669"/>
    <property type="project" value="UniProtKB-KW"/>
</dbReference>
<dbReference type="Proteomes" id="UP000694523">
    <property type="component" value="Unplaced"/>
</dbReference>
<dbReference type="SUPFAM" id="SSF52540">
    <property type="entry name" value="P-loop containing nucleoside triphosphate hydrolases"/>
    <property type="match status" value="1"/>
</dbReference>
<reference evidence="5" key="1">
    <citation type="submission" date="2025-08" db="UniProtKB">
        <authorList>
            <consortium name="Ensembl"/>
        </authorList>
    </citation>
    <scope>IDENTIFICATION</scope>
</reference>
<dbReference type="InterPro" id="IPR006703">
    <property type="entry name" value="G_AIG1"/>
</dbReference>
<feature type="domain" description="AIG1-type G" evidence="4">
    <location>
        <begin position="4"/>
        <end position="140"/>
    </location>
</feature>
<comment type="similarity">
    <text evidence="1">Belongs to the TRAFAC class TrmE-Era-EngA-EngB-Septin-like GTPase superfamily. AIG1/Toc34/Toc159-like paraseptin GTPase family. IAN subfamily.</text>
</comment>
<dbReference type="Pfam" id="PF04548">
    <property type="entry name" value="AIG1"/>
    <property type="match status" value="1"/>
</dbReference>